<evidence type="ECO:0000256" key="2">
    <source>
        <dbReference type="ARBA" id="ARBA00004584"/>
    </source>
</evidence>
<comment type="subunit">
    <text evidence="12">Component of the SPT4-SPT5 complex. Interacts with RNA polymerase II.</text>
</comment>
<evidence type="ECO:0000256" key="8">
    <source>
        <dbReference type="ARBA" id="ARBA00023163"/>
    </source>
</evidence>
<evidence type="ECO:0000256" key="11">
    <source>
        <dbReference type="ARBA" id="ARBA00024691"/>
    </source>
</evidence>
<name>A0AAV5GJK4_9BASI</name>
<dbReference type="InterPro" id="IPR029040">
    <property type="entry name" value="RPABC4/Spt4"/>
</dbReference>
<dbReference type="GO" id="GO:0000993">
    <property type="term" value="F:RNA polymerase II complex binding"/>
    <property type="evidence" value="ECO:0007669"/>
    <property type="project" value="TreeGrafter"/>
</dbReference>
<dbReference type="GO" id="GO:0006355">
    <property type="term" value="P:regulation of DNA-templated transcription"/>
    <property type="evidence" value="ECO:0007669"/>
    <property type="project" value="InterPro"/>
</dbReference>
<reference evidence="15 16" key="1">
    <citation type="submission" date="2021-12" db="EMBL/GenBank/DDBJ databases">
        <title>High titer production of polyol ester of fatty acids by Rhodotorula paludigena BS15 towards product separation-free biomass refinery.</title>
        <authorList>
            <person name="Mano J."/>
            <person name="Ono H."/>
            <person name="Tanaka T."/>
            <person name="Naito K."/>
            <person name="Sushida H."/>
            <person name="Ike M."/>
            <person name="Tokuyasu K."/>
            <person name="Kitaoka M."/>
        </authorList>
    </citation>
    <scope>NUCLEOTIDE SEQUENCE [LARGE SCALE GENOMIC DNA]</scope>
    <source>
        <strain evidence="15 16">BS15</strain>
    </source>
</reference>
<dbReference type="PIRSF" id="PIRSF025023">
    <property type="entry name" value="Spt4"/>
    <property type="match status" value="1"/>
</dbReference>
<dbReference type="Proteomes" id="UP001342314">
    <property type="component" value="Unassembled WGS sequence"/>
</dbReference>
<dbReference type="SUPFAM" id="SSF63393">
    <property type="entry name" value="RNA polymerase subunits"/>
    <property type="match status" value="1"/>
</dbReference>
<keyword evidence="6" id="KW-0863">Zinc-finger</keyword>
<dbReference type="InterPro" id="IPR038510">
    <property type="entry name" value="Spt4_sf"/>
</dbReference>
<organism evidence="15 16">
    <name type="scientific">Rhodotorula paludigena</name>
    <dbReference type="NCBI Taxonomy" id="86838"/>
    <lineage>
        <taxon>Eukaryota</taxon>
        <taxon>Fungi</taxon>
        <taxon>Dikarya</taxon>
        <taxon>Basidiomycota</taxon>
        <taxon>Pucciniomycotina</taxon>
        <taxon>Microbotryomycetes</taxon>
        <taxon>Sporidiobolales</taxon>
        <taxon>Sporidiobolaceae</taxon>
        <taxon>Rhodotorula</taxon>
    </lineage>
</organism>
<evidence type="ECO:0000313" key="15">
    <source>
        <dbReference type="EMBL" id="GJN89681.1"/>
    </source>
</evidence>
<keyword evidence="7" id="KW-0862">Zinc</keyword>
<dbReference type="PANTHER" id="PTHR12882:SF1">
    <property type="entry name" value="TRANSCRIPTION ELONGATION FACTOR SPT4"/>
    <property type="match status" value="1"/>
</dbReference>
<evidence type="ECO:0000256" key="13">
    <source>
        <dbReference type="PIRNR" id="PIRNR025023"/>
    </source>
</evidence>
<keyword evidence="5" id="KW-0479">Metal-binding</keyword>
<gene>
    <name evidence="15" type="ORF">Rhopal_002668-T1</name>
</gene>
<dbReference type="CDD" id="cd07973">
    <property type="entry name" value="Spt4"/>
    <property type="match status" value="1"/>
</dbReference>
<keyword evidence="9 13" id="KW-0539">Nucleus</keyword>
<keyword evidence="8 13" id="KW-0804">Transcription</keyword>
<evidence type="ECO:0000256" key="12">
    <source>
        <dbReference type="ARBA" id="ARBA00025870"/>
    </source>
</evidence>
<dbReference type="InterPro" id="IPR022800">
    <property type="entry name" value="Spt4/RpoE2_Znf"/>
</dbReference>
<evidence type="ECO:0000256" key="4">
    <source>
        <dbReference type="ARBA" id="ARBA00020182"/>
    </source>
</evidence>
<evidence type="ECO:0000313" key="16">
    <source>
        <dbReference type="Proteomes" id="UP001342314"/>
    </source>
</evidence>
<dbReference type="AlphaFoldDB" id="A0AAV5GJK4"/>
<sequence length="109" mass="12143">MSSSKKLRACLLCSFVASPSEFRKQGCPNCEDKLEMKGDQDRVMMCTTAQFDGLIAMINPDESWVAKWQRNDKHSPGVYAVRVTGSLPDEVAEDLEARGVTVVSRENDE</sequence>
<dbReference type="GO" id="GO:0032044">
    <property type="term" value="C:DSIF complex"/>
    <property type="evidence" value="ECO:0007669"/>
    <property type="project" value="TreeGrafter"/>
</dbReference>
<proteinExistence type="inferred from homology"/>
<feature type="domain" description="Spt4/RpoE2 zinc finger" evidence="14">
    <location>
        <begin position="7"/>
        <end position="84"/>
    </location>
</feature>
<dbReference type="FunFam" id="3.30.40.210:FF:000002">
    <property type="entry name" value="Transcription elongation factor SPT4 homolog"/>
    <property type="match status" value="1"/>
</dbReference>
<evidence type="ECO:0000256" key="1">
    <source>
        <dbReference type="ARBA" id="ARBA00004123"/>
    </source>
</evidence>
<accession>A0AAV5GJK4</accession>
<keyword evidence="10" id="KW-0137">Centromere</keyword>
<evidence type="ECO:0000256" key="3">
    <source>
        <dbReference type="ARBA" id="ARBA00010464"/>
    </source>
</evidence>
<evidence type="ECO:0000256" key="7">
    <source>
        <dbReference type="ARBA" id="ARBA00022833"/>
    </source>
</evidence>
<comment type="similarity">
    <text evidence="3 13">Belongs to the SPT4 family.</text>
</comment>
<dbReference type="Pfam" id="PF06093">
    <property type="entry name" value="Spt4"/>
    <property type="match status" value="1"/>
</dbReference>
<protein>
    <recommendedName>
        <fullName evidence="4 13">Transcription elongation factor SPT4</fullName>
    </recommendedName>
</protein>
<comment type="subcellular location">
    <subcellularLocation>
        <location evidence="2">Chromosome</location>
        <location evidence="2">Centromere</location>
    </subcellularLocation>
    <subcellularLocation>
        <location evidence="1 13">Nucleus</location>
    </subcellularLocation>
</comment>
<dbReference type="GO" id="GO:0000775">
    <property type="term" value="C:chromosome, centromeric region"/>
    <property type="evidence" value="ECO:0007669"/>
    <property type="project" value="UniProtKB-SubCell"/>
</dbReference>
<dbReference type="PANTHER" id="PTHR12882">
    <property type="entry name" value="SUPPRESSOR OF TY 4"/>
    <property type="match status" value="1"/>
</dbReference>
<evidence type="ECO:0000256" key="10">
    <source>
        <dbReference type="ARBA" id="ARBA00023328"/>
    </source>
</evidence>
<dbReference type="Gene3D" id="3.30.40.210">
    <property type="match status" value="1"/>
</dbReference>
<comment type="function">
    <text evidence="11 13">The SPT4-SPT5 complex mediates both activation and inhibition of transcription elongation, and plays a role in pre-mRNA processing. This complex seems to be important for the stability of the RNA polymerase II elongation machinery on the chromatin template but not for the inherent ability of this machinery to translocate down the gene.</text>
</comment>
<keyword evidence="16" id="KW-1185">Reference proteome</keyword>
<comment type="caution">
    <text evidence="15">The sequence shown here is derived from an EMBL/GenBank/DDBJ whole genome shotgun (WGS) entry which is preliminary data.</text>
</comment>
<dbReference type="EMBL" id="BQKY01000005">
    <property type="protein sequence ID" value="GJN89681.1"/>
    <property type="molecule type" value="Genomic_DNA"/>
</dbReference>
<dbReference type="GO" id="GO:0008270">
    <property type="term" value="F:zinc ion binding"/>
    <property type="evidence" value="ECO:0007669"/>
    <property type="project" value="UniProtKB-KW"/>
</dbReference>
<evidence type="ECO:0000256" key="9">
    <source>
        <dbReference type="ARBA" id="ARBA00023242"/>
    </source>
</evidence>
<evidence type="ECO:0000256" key="5">
    <source>
        <dbReference type="ARBA" id="ARBA00022723"/>
    </source>
</evidence>
<dbReference type="GO" id="GO:0140673">
    <property type="term" value="P:transcription elongation-coupled chromatin remodeling"/>
    <property type="evidence" value="ECO:0007669"/>
    <property type="project" value="InterPro"/>
</dbReference>
<evidence type="ECO:0000256" key="6">
    <source>
        <dbReference type="ARBA" id="ARBA00022771"/>
    </source>
</evidence>
<evidence type="ECO:0000259" key="14">
    <source>
        <dbReference type="SMART" id="SM01389"/>
    </source>
</evidence>
<dbReference type="SMART" id="SM01389">
    <property type="entry name" value="Spt4"/>
    <property type="match status" value="1"/>
</dbReference>
<dbReference type="InterPro" id="IPR009287">
    <property type="entry name" value="Spt4"/>
</dbReference>